<evidence type="ECO:0000313" key="1">
    <source>
        <dbReference type="EMBL" id="KAJ3591208.1"/>
    </source>
</evidence>
<organism evidence="1 2">
    <name type="scientific">Muraenolepis orangiensis</name>
    <name type="common">Patagonian moray cod</name>
    <dbReference type="NCBI Taxonomy" id="630683"/>
    <lineage>
        <taxon>Eukaryota</taxon>
        <taxon>Metazoa</taxon>
        <taxon>Chordata</taxon>
        <taxon>Craniata</taxon>
        <taxon>Vertebrata</taxon>
        <taxon>Euteleostomi</taxon>
        <taxon>Actinopterygii</taxon>
        <taxon>Neopterygii</taxon>
        <taxon>Teleostei</taxon>
        <taxon>Neoteleostei</taxon>
        <taxon>Acanthomorphata</taxon>
        <taxon>Zeiogadaria</taxon>
        <taxon>Gadariae</taxon>
        <taxon>Gadiformes</taxon>
        <taxon>Muraenolepidoidei</taxon>
        <taxon>Muraenolepididae</taxon>
        <taxon>Muraenolepis</taxon>
    </lineage>
</organism>
<accession>A0A9Q0IAW7</accession>
<sequence length="118" mass="12760">MGTGFIYQFPAVSLQRITSEQSLVTGPPGASHSQYRTVSCQVPNGTEITVQRVFQGCRWPGPCPKLIRSASNPGPAGSWDRTAVPKSGRLTDVTASRCLSFLSLRPLLPWLSCMTPPL</sequence>
<protein>
    <submittedName>
        <fullName evidence="1">Uncharacterized protein</fullName>
    </submittedName>
</protein>
<dbReference type="AlphaFoldDB" id="A0A9Q0IAW7"/>
<evidence type="ECO:0000313" key="2">
    <source>
        <dbReference type="Proteomes" id="UP001148018"/>
    </source>
</evidence>
<reference evidence="1" key="1">
    <citation type="submission" date="2022-07" db="EMBL/GenBank/DDBJ databases">
        <title>Chromosome-level genome of Muraenolepis orangiensis.</title>
        <authorList>
            <person name="Kim J."/>
        </authorList>
    </citation>
    <scope>NUCLEOTIDE SEQUENCE</scope>
    <source>
        <strain evidence="1">KU_S4_2022</strain>
        <tissue evidence="1">Muscle</tissue>
    </source>
</reference>
<proteinExistence type="predicted"/>
<gene>
    <name evidence="1" type="ORF">NHX12_009155</name>
</gene>
<name>A0A9Q0IAW7_9TELE</name>
<dbReference type="Proteomes" id="UP001148018">
    <property type="component" value="Unassembled WGS sequence"/>
</dbReference>
<comment type="caution">
    <text evidence="1">The sequence shown here is derived from an EMBL/GenBank/DDBJ whole genome shotgun (WGS) entry which is preliminary data.</text>
</comment>
<dbReference type="EMBL" id="JANIIK010000114">
    <property type="protein sequence ID" value="KAJ3591208.1"/>
    <property type="molecule type" value="Genomic_DNA"/>
</dbReference>
<keyword evidence="2" id="KW-1185">Reference proteome</keyword>
<dbReference type="OrthoDB" id="9837521at2759"/>